<evidence type="ECO:0000313" key="3">
    <source>
        <dbReference type="Proteomes" id="UP000821853"/>
    </source>
</evidence>
<dbReference type="GO" id="GO:0016705">
    <property type="term" value="F:oxidoreductase activity, acting on paired donors, with incorporation or reduction of molecular oxygen"/>
    <property type="evidence" value="ECO:0007669"/>
    <property type="project" value="InterPro"/>
</dbReference>
<dbReference type="GO" id="GO:0005506">
    <property type="term" value="F:iron ion binding"/>
    <property type="evidence" value="ECO:0007669"/>
    <property type="project" value="InterPro"/>
</dbReference>
<keyword evidence="3" id="KW-1185">Reference proteome</keyword>
<comment type="caution">
    <text evidence="2">The sequence shown here is derived from an EMBL/GenBank/DDBJ whole genome shotgun (WGS) entry which is preliminary data.</text>
</comment>
<evidence type="ECO:0000313" key="2">
    <source>
        <dbReference type="EMBL" id="KAH9379355.1"/>
    </source>
</evidence>
<sequence length="76" mass="8782">MDAQRQFIENLGVNAEGGAEFDITSYCEQFTFDVISKMAFGIDTDVQRNPQSPLFQVARRVLRNFMEGFVYHISRK</sequence>
<accession>A0A9J6GVW9</accession>
<dbReference type="Proteomes" id="UP000821853">
    <property type="component" value="Unassembled WGS sequence"/>
</dbReference>
<dbReference type="AlphaFoldDB" id="A0A9J6GVW9"/>
<dbReference type="InterPro" id="IPR036396">
    <property type="entry name" value="Cyt_P450_sf"/>
</dbReference>
<keyword evidence="1" id="KW-0503">Monooxygenase</keyword>
<dbReference type="SUPFAM" id="SSF48264">
    <property type="entry name" value="Cytochrome P450"/>
    <property type="match status" value="1"/>
</dbReference>
<dbReference type="GO" id="GO:0020037">
    <property type="term" value="F:heme binding"/>
    <property type="evidence" value="ECO:0007669"/>
    <property type="project" value="InterPro"/>
</dbReference>
<dbReference type="Gene3D" id="1.10.630.10">
    <property type="entry name" value="Cytochrome P450"/>
    <property type="match status" value="1"/>
</dbReference>
<evidence type="ECO:0008006" key="4">
    <source>
        <dbReference type="Google" id="ProtNLM"/>
    </source>
</evidence>
<dbReference type="OrthoDB" id="6419533at2759"/>
<proteinExistence type="predicted"/>
<reference evidence="2 3" key="1">
    <citation type="journal article" date="2020" name="Cell">
        <title>Large-Scale Comparative Analyses of Tick Genomes Elucidate Their Genetic Diversity and Vector Capacities.</title>
        <authorList>
            <consortium name="Tick Genome and Microbiome Consortium (TIGMIC)"/>
            <person name="Jia N."/>
            <person name="Wang J."/>
            <person name="Shi W."/>
            <person name="Du L."/>
            <person name="Sun Y."/>
            <person name="Zhan W."/>
            <person name="Jiang J.F."/>
            <person name="Wang Q."/>
            <person name="Zhang B."/>
            <person name="Ji P."/>
            <person name="Bell-Sakyi L."/>
            <person name="Cui X.M."/>
            <person name="Yuan T.T."/>
            <person name="Jiang B.G."/>
            <person name="Yang W.F."/>
            <person name="Lam T.T."/>
            <person name="Chang Q.C."/>
            <person name="Ding S.J."/>
            <person name="Wang X.J."/>
            <person name="Zhu J.G."/>
            <person name="Ruan X.D."/>
            <person name="Zhao L."/>
            <person name="Wei J.T."/>
            <person name="Ye R.Z."/>
            <person name="Que T.C."/>
            <person name="Du C.H."/>
            <person name="Zhou Y.H."/>
            <person name="Cheng J.X."/>
            <person name="Dai P.F."/>
            <person name="Guo W.B."/>
            <person name="Han X.H."/>
            <person name="Huang E.J."/>
            <person name="Li L.F."/>
            <person name="Wei W."/>
            <person name="Gao Y.C."/>
            <person name="Liu J.Z."/>
            <person name="Shao H.Z."/>
            <person name="Wang X."/>
            <person name="Wang C.C."/>
            <person name="Yang T.C."/>
            <person name="Huo Q.B."/>
            <person name="Li W."/>
            <person name="Chen H.Y."/>
            <person name="Chen S.E."/>
            <person name="Zhou L.G."/>
            <person name="Ni X.B."/>
            <person name="Tian J.H."/>
            <person name="Sheng Y."/>
            <person name="Liu T."/>
            <person name="Pan Y.S."/>
            <person name="Xia L.Y."/>
            <person name="Li J."/>
            <person name="Zhao F."/>
            <person name="Cao W.C."/>
        </authorList>
    </citation>
    <scope>NUCLEOTIDE SEQUENCE [LARGE SCALE GENOMIC DNA]</scope>
    <source>
        <strain evidence="2">HaeL-2018</strain>
    </source>
</reference>
<dbReference type="GO" id="GO:0004497">
    <property type="term" value="F:monooxygenase activity"/>
    <property type="evidence" value="ECO:0007669"/>
    <property type="project" value="UniProtKB-KW"/>
</dbReference>
<protein>
    <recommendedName>
        <fullName evidence="4">Cytochrome P450</fullName>
    </recommendedName>
</protein>
<dbReference type="EMBL" id="JABSTR010000009">
    <property type="protein sequence ID" value="KAH9379355.1"/>
    <property type="molecule type" value="Genomic_DNA"/>
</dbReference>
<dbReference type="VEuPathDB" id="VectorBase:HLOH_052828"/>
<keyword evidence="1" id="KW-0560">Oxidoreductase</keyword>
<gene>
    <name evidence="2" type="ORF">HPB48_010850</name>
</gene>
<evidence type="ECO:0000256" key="1">
    <source>
        <dbReference type="ARBA" id="ARBA00023033"/>
    </source>
</evidence>
<name>A0A9J6GVW9_HAELO</name>
<organism evidence="2 3">
    <name type="scientific">Haemaphysalis longicornis</name>
    <name type="common">Bush tick</name>
    <dbReference type="NCBI Taxonomy" id="44386"/>
    <lineage>
        <taxon>Eukaryota</taxon>
        <taxon>Metazoa</taxon>
        <taxon>Ecdysozoa</taxon>
        <taxon>Arthropoda</taxon>
        <taxon>Chelicerata</taxon>
        <taxon>Arachnida</taxon>
        <taxon>Acari</taxon>
        <taxon>Parasitiformes</taxon>
        <taxon>Ixodida</taxon>
        <taxon>Ixodoidea</taxon>
        <taxon>Ixodidae</taxon>
        <taxon>Haemaphysalinae</taxon>
        <taxon>Haemaphysalis</taxon>
    </lineage>
</organism>